<organism evidence="2 3">
    <name type="scientific">Chitinophaga eiseniae</name>
    <dbReference type="NCBI Taxonomy" id="634771"/>
    <lineage>
        <taxon>Bacteria</taxon>
        <taxon>Pseudomonadati</taxon>
        <taxon>Bacteroidota</taxon>
        <taxon>Chitinophagia</taxon>
        <taxon>Chitinophagales</taxon>
        <taxon>Chitinophagaceae</taxon>
        <taxon>Chitinophaga</taxon>
    </lineage>
</organism>
<dbReference type="OrthoDB" id="863031at2"/>
<feature type="domain" description="Rhamnogalacturonase A/B/Epimerase-like pectate lyase" evidence="1">
    <location>
        <begin position="70"/>
        <end position="120"/>
    </location>
</feature>
<keyword evidence="3" id="KW-1185">Reference proteome</keyword>
<gene>
    <name evidence="2" type="ORF">SAMN04488128_1021575</name>
</gene>
<evidence type="ECO:0000313" key="2">
    <source>
        <dbReference type="EMBL" id="SKA20653.1"/>
    </source>
</evidence>
<dbReference type="EMBL" id="FUWZ01000002">
    <property type="protein sequence ID" value="SKA20653.1"/>
    <property type="molecule type" value="Genomic_DNA"/>
</dbReference>
<evidence type="ECO:0000313" key="3">
    <source>
        <dbReference type="Proteomes" id="UP000190367"/>
    </source>
</evidence>
<proteinExistence type="predicted"/>
<evidence type="ECO:0000259" key="1">
    <source>
        <dbReference type="Pfam" id="PF12708"/>
    </source>
</evidence>
<sequence>MTTETISILKTTASTQQNEHSFVLGYYAAGDGGGGDFYWDNTSDQGNNDGTIISVAGQGRWKRLVTGGSINVKWFGAKGDGVYNDTDAIAKAAKIIEDNDGGTLIFPGGTYLVGGQLSGQPGIYLAPKPIVSIANCKGNVSIIAEGCKIKFVSGLKFGTFDPATGAPYFPPLPFHISSYRADIGSFIDLENNSNVSVSGFTIDGNIQQQIIGGAWGDAGYQCRHIGVRCLGNVSVEISDVVAENFGLDGVYLAQNVGFSETGNHTSSILDNVTCQYAGRNGLSIVGGTHLTARCSKFNHTGNGIIPTSAPGAGVDIEPEEQYIGEVVFNNCEFINNERVGLLALAHATNIKIENCLFWAINGLAAECHSDRLHFADCTIYGSVSLSPYTEIKEVSNFLKFTRCHFEDRKHPVYGGNQSGKPMLTNNGCLIDACTFKYTNSNMIANNTTMAINVNLSYITDSFLIFSDNNRPDGSAILQLFKTKFSRFTVINDLPAQPVNGYYISDNGNNTLEDYCEGDSTIISTTAGNNIFWQSVSGKKTSLYKSGNLSLSEKSVTLSANYTCTDMGHEKVFIDASGATRVVTLPAARVLNTGYCKTIKKIDSTGNAVTINCFSGDVIPELAAATVSLLGTGDLITLQVVSNGAWRIVGSMIKAGTSPDSALSAGTSYSQTQVQGILNELRDLKLKLRTARILS</sequence>
<dbReference type="SUPFAM" id="SSF51126">
    <property type="entry name" value="Pectin lyase-like"/>
    <property type="match status" value="2"/>
</dbReference>
<dbReference type="AlphaFoldDB" id="A0A1T4RXG7"/>
<protein>
    <submittedName>
        <fullName evidence="2">Pectate lyase superfamily protein</fullName>
    </submittedName>
</protein>
<keyword evidence="2" id="KW-0456">Lyase</keyword>
<reference evidence="3" key="1">
    <citation type="submission" date="2017-02" db="EMBL/GenBank/DDBJ databases">
        <authorList>
            <person name="Varghese N."/>
            <person name="Submissions S."/>
        </authorList>
    </citation>
    <scope>NUCLEOTIDE SEQUENCE [LARGE SCALE GENOMIC DNA]</scope>
    <source>
        <strain evidence="3">DSM 22224</strain>
    </source>
</reference>
<dbReference type="Gene3D" id="2.160.20.10">
    <property type="entry name" value="Single-stranded right-handed beta-helix, Pectin lyase-like"/>
    <property type="match status" value="1"/>
</dbReference>
<dbReference type="Pfam" id="PF12708">
    <property type="entry name" value="Pect-lyase_RHGA_epim"/>
    <property type="match status" value="1"/>
</dbReference>
<dbReference type="STRING" id="634771.SAMN04488128_1021575"/>
<dbReference type="Proteomes" id="UP000190367">
    <property type="component" value="Unassembled WGS sequence"/>
</dbReference>
<dbReference type="InterPro" id="IPR011050">
    <property type="entry name" value="Pectin_lyase_fold/virulence"/>
</dbReference>
<dbReference type="GO" id="GO:0016829">
    <property type="term" value="F:lyase activity"/>
    <property type="evidence" value="ECO:0007669"/>
    <property type="project" value="UniProtKB-KW"/>
</dbReference>
<name>A0A1T4RXG7_9BACT</name>
<dbReference type="RefSeq" id="WP_078670026.1">
    <property type="nucleotide sequence ID" value="NZ_FUWZ01000002.1"/>
</dbReference>
<dbReference type="InterPro" id="IPR012334">
    <property type="entry name" value="Pectin_lyas_fold"/>
</dbReference>
<dbReference type="InterPro" id="IPR024535">
    <property type="entry name" value="RHGA/B-epi-like_pectate_lyase"/>
</dbReference>
<accession>A0A1T4RXG7</accession>